<dbReference type="Pfam" id="PF01161">
    <property type="entry name" value="PBP"/>
    <property type="match status" value="1"/>
</dbReference>
<dbReference type="GO" id="GO:0030414">
    <property type="term" value="F:peptidase inhibitor activity"/>
    <property type="evidence" value="ECO:0007669"/>
    <property type="project" value="TreeGrafter"/>
</dbReference>
<dbReference type="RefSeq" id="XP_013427205.1">
    <property type="nucleotide sequence ID" value="XM_013571751.1"/>
</dbReference>
<dbReference type="SUPFAM" id="SSF49777">
    <property type="entry name" value="PEBP-like"/>
    <property type="match status" value="1"/>
</dbReference>
<dbReference type="AlphaFoldDB" id="A0A074WI88"/>
<dbReference type="GO" id="GO:0005543">
    <property type="term" value="F:phospholipid binding"/>
    <property type="evidence" value="ECO:0007669"/>
    <property type="project" value="TreeGrafter"/>
</dbReference>
<sequence>MLARYFMLSVLAERVLSFVLPHQEILTSSSAEKDPNAILSALRHAQIIPDVLNTFSPLLSITANWSSTAKTQLGNTLPPSALTHPPDLYADKVASAYLPSDITFVLALTDPDAPSRDNPKWSQVCHWLGSLKGDSIKELVDYKPPAPPEGTGKHRYVIVVMVPANGTTEELDLEVPGERRHWGYQGERSGVREFGVRNGLKVIAANFIYAQNDKQ</sequence>
<dbReference type="GO" id="GO:0046578">
    <property type="term" value="P:regulation of Ras protein signal transduction"/>
    <property type="evidence" value="ECO:0007669"/>
    <property type="project" value="TreeGrafter"/>
</dbReference>
<evidence type="ECO:0000313" key="2">
    <source>
        <dbReference type="EMBL" id="KEQ72778.1"/>
    </source>
</evidence>
<dbReference type="GeneID" id="25415207"/>
<dbReference type="OrthoDB" id="2506647at2759"/>
<evidence type="ECO:0000313" key="3">
    <source>
        <dbReference type="Proteomes" id="UP000027730"/>
    </source>
</evidence>
<dbReference type="GO" id="GO:0030162">
    <property type="term" value="P:regulation of proteolysis"/>
    <property type="evidence" value="ECO:0007669"/>
    <property type="project" value="TreeGrafter"/>
</dbReference>
<dbReference type="PANTHER" id="PTHR11362:SF148">
    <property type="entry name" value="CARBOXYPEPTIDASE Y INHIBITOR"/>
    <property type="match status" value="1"/>
</dbReference>
<keyword evidence="3" id="KW-1185">Reference proteome</keyword>
<dbReference type="STRING" id="1043004.A0A074WI88"/>
<evidence type="ECO:0000256" key="1">
    <source>
        <dbReference type="SAM" id="SignalP"/>
    </source>
</evidence>
<gene>
    <name evidence="2" type="ORF">M436DRAFT_72969</name>
</gene>
<dbReference type="CDD" id="cd00866">
    <property type="entry name" value="PEBP_euk"/>
    <property type="match status" value="1"/>
</dbReference>
<dbReference type="EMBL" id="KL584710">
    <property type="protein sequence ID" value="KEQ72778.1"/>
    <property type="molecule type" value="Genomic_DNA"/>
</dbReference>
<accession>A0A074WI88</accession>
<dbReference type="InterPro" id="IPR035810">
    <property type="entry name" value="PEBP_euk"/>
</dbReference>
<reference evidence="2 3" key="1">
    <citation type="journal article" date="2014" name="BMC Genomics">
        <title>Genome sequencing of four Aureobasidium pullulans varieties: biotechnological potential, stress tolerance, and description of new species.</title>
        <authorList>
            <person name="Gostin Ar C."/>
            <person name="Ohm R.A."/>
            <person name="Kogej T."/>
            <person name="Sonjak S."/>
            <person name="Turk M."/>
            <person name="Zajc J."/>
            <person name="Zalar P."/>
            <person name="Grube M."/>
            <person name="Sun H."/>
            <person name="Han J."/>
            <person name="Sharma A."/>
            <person name="Chiniquy J."/>
            <person name="Ngan C.Y."/>
            <person name="Lipzen A."/>
            <person name="Barry K."/>
            <person name="Grigoriev I.V."/>
            <person name="Gunde-Cimerman N."/>
        </authorList>
    </citation>
    <scope>NUCLEOTIDE SEQUENCE [LARGE SCALE GENOMIC DNA]</scope>
    <source>
        <strain evidence="2 3">CBS 147.97</strain>
    </source>
</reference>
<dbReference type="PANTHER" id="PTHR11362">
    <property type="entry name" value="PHOSPHATIDYLETHANOLAMINE-BINDING PROTEIN"/>
    <property type="match status" value="1"/>
</dbReference>
<name>A0A074WI88_9PEZI</name>
<dbReference type="Proteomes" id="UP000027730">
    <property type="component" value="Unassembled WGS sequence"/>
</dbReference>
<proteinExistence type="predicted"/>
<feature type="signal peptide" evidence="1">
    <location>
        <begin position="1"/>
        <end position="17"/>
    </location>
</feature>
<protein>
    <submittedName>
        <fullName evidence="2">Carboxypeptidase Y inhibitor</fullName>
    </submittedName>
</protein>
<dbReference type="Gene3D" id="3.90.280.10">
    <property type="entry name" value="PEBP-like"/>
    <property type="match status" value="1"/>
</dbReference>
<dbReference type="InterPro" id="IPR036610">
    <property type="entry name" value="PEBP-like_sf"/>
</dbReference>
<feature type="chain" id="PRO_5001702883" evidence="1">
    <location>
        <begin position="18"/>
        <end position="215"/>
    </location>
</feature>
<dbReference type="HOGENOM" id="CLU_043994_3_0_1"/>
<organism evidence="2 3">
    <name type="scientific">Aureobasidium namibiae CBS 147.97</name>
    <dbReference type="NCBI Taxonomy" id="1043004"/>
    <lineage>
        <taxon>Eukaryota</taxon>
        <taxon>Fungi</taxon>
        <taxon>Dikarya</taxon>
        <taxon>Ascomycota</taxon>
        <taxon>Pezizomycotina</taxon>
        <taxon>Dothideomycetes</taxon>
        <taxon>Dothideomycetidae</taxon>
        <taxon>Dothideales</taxon>
        <taxon>Saccotheciaceae</taxon>
        <taxon>Aureobasidium</taxon>
    </lineage>
</organism>
<keyword evidence="1" id="KW-0732">Signal</keyword>
<dbReference type="InterPro" id="IPR008914">
    <property type="entry name" value="PEBP"/>
</dbReference>